<feature type="region of interest" description="Disordered" evidence="1">
    <location>
        <begin position="849"/>
        <end position="872"/>
    </location>
</feature>
<dbReference type="PhylomeDB" id="A0A0G4HA55"/>
<evidence type="ECO:0000313" key="2">
    <source>
        <dbReference type="EMBL" id="CEM40853.1"/>
    </source>
</evidence>
<accession>A0A0G4HA55</accession>
<dbReference type="EMBL" id="CDMZ01002117">
    <property type="protein sequence ID" value="CEM40853.1"/>
    <property type="molecule type" value="Genomic_DNA"/>
</dbReference>
<name>A0A0G4HA55_9ALVE</name>
<dbReference type="VEuPathDB" id="CryptoDB:Cvel_25596"/>
<feature type="compositionally biased region" description="Basic residues" evidence="1">
    <location>
        <begin position="861"/>
        <end position="872"/>
    </location>
</feature>
<sequence>MKFLAVPAAFAVAFAQKKGAAPAAPLTTYTCPAGYSLEGTSCSKTETAAYITSSIPNTEVVPASSFCPKGSTMSGGACTKTETAAYISSSIPRTENVPASSFCPKGSSMSGGACTQTTSTAMIPSTSSIQVPTTSCPAGSSGPGADGMCTTTRAIRVLTQETRSVPVTSTSFEKTPFSVPVSKQVSVPGAPTCPSGSSMSGSACIVTGSTTQYSTETVPTTLSFPVNTPVSSSVCPSGTTLSDGACVATLSFQSVEQGASNRSIRVATLASKPATYNLPSTTLQRGSTCPQGSSAQADGTCAVTLRTSSLEAYSVPASSQIPVITSVPQTLTLTKQHLVPSYSCPAGSTASGFGPSMTCTVTLPSASPVSSSAPRTVKQARFEKRPVTVTLSRVESTPVYYCPTGTVENSMGECTATVTIRTPYTVSETHTACPAGSSEYPGAAPGSSASFSGKGAAPSCKRAATAHVPATLIPGTSKGAAKYACPEGTTPIGEGASMSCAAPTYEEIPMETFTTSSIAYETSTVTETVPKLYRYETRTVTETATAEEVYTVYDDIVLEETSMSLSTSSYTETVPALVSYSVASDSETVTVSKDRVSYVSCSDAMAGNFGPGASLAPGVSASCLTKTKFRVVSNSYTEAVPAVATYFTEEVVETTSVEETFQTYETSSMTETSHSVSTAYNMETVGPNTLVEYSTSYTPETVTETKILSTPVPITETVSTIPTYDTETVMETAHSERVSTVAQKSTMTVQEMSYRMETTSESVAPITAYRTESSTTYSCPAGTVESGSSCISTITLPLESSCPAGTTTSGAGCTRTTFAQVQSCPAGYTDTGSACVTFATVPATPVTMAAPAPSKYSAPTKHSRRRHGRKHD</sequence>
<dbReference type="SUPFAM" id="SSF57184">
    <property type="entry name" value="Growth factor receptor domain"/>
    <property type="match status" value="1"/>
</dbReference>
<organism evidence="2">
    <name type="scientific">Chromera velia CCMP2878</name>
    <dbReference type="NCBI Taxonomy" id="1169474"/>
    <lineage>
        <taxon>Eukaryota</taxon>
        <taxon>Sar</taxon>
        <taxon>Alveolata</taxon>
        <taxon>Colpodellida</taxon>
        <taxon>Chromeraceae</taxon>
        <taxon>Chromera</taxon>
    </lineage>
</organism>
<proteinExistence type="predicted"/>
<gene>
    <name evidence="2" type="ORF">Cvel_25596</name>
</gene>
<protein>
    <submittedName>
        <fullName evidence="2">Uncharacterized protein</fullName>
    </submittedName>
</protein>
<reference evidence="2" key="1">
    <citation type="submission" date="2014-11" db="EMBL/GenBank/DDBJ databases">
        <authorList>
            <person name="Otto D Thomas"/>
            <person name="Naeem Raeece"/>
        </authorList>
    </citation>
    <scope>NUCLEOTIDE SEQUENCE</scope>
</reference>
<dbReference type="AlphaFoldDB" id="A0A0G4HA55"/>
<dbReference type="InterPro" id="IPR009030">
    <property type="entry name" value="Growth_fac_rcpt_cys_sf"/>
</dbReference>
<evidence type="ECO:0000256" key="1">
    <source>
        <dbReference type="SAM" id="MobiDB-lite"/>
    </source>
</evidence>